<proteinExistence type="predicted"/>
<evidence type="ECO:0000313" key="4">
    <source>
        <dbReference type="Proteomes" id="UP000822688"/>
    </source>
</evidence>
<feature type="compositionally biased region" description="Low complexity" evidence="1">
    <location>
        <begin position="110"/>
        <end position="123"/>
    </location>
</feature>
<name>A0A8T0H5B8_CERPU</name>
<reference evidence="3" key="1">
    <citation type="submission" date="2020-06" db="EMBL/GenBank/DDBJ databases">
        <title>WGS assembly of Ceratodon purpureus strain R40.</title>
        <authorList>
            <person name="Carey S.B."/>
            <person name="Jenkins J."/>
            <person name="Shu S."/>
            <person name="Lovell J.T."/>
            <person name="Sreedasyam A."/>
            <person name="Maumus F."/>
            <person name="Tiley G.P."/>
            <person name="Fernandez-Pozo N."/>
            <person name="Barry K."/>
            <person name="Chen C."/>
            <person name="Wang M."/>
            <person name="Lipzen A."/>
            <person name="Daum C."/>
            <person name="Saski C.A."/>
            <person name="Payton A.C."/>
            <person name="Mcbreen J.C."/>
            <person name="Conrad R.E."/>
            <person name="Kollar L.M."/>
            <person name="Olsson S."/>
            <person name="Huttunen S."/>
            <person name="Landis J.B."/>
            <person name="Wickett N.J."/>
            <person name="Johnson M.G."/>
            <person name="Rensing S.A."/>
            <person name="Grimwood J."/>
            <person name="Schmutz J."/>
            <person name="Mcdaniel S.F."/>
        </authorList>
    </citation>
    <scope>NUCLEOTIDE SEQUENCE</scope>
    <source>
        <strain evidence="3">R40</strain>
    </source>
</reference>
<dbReference type="AlphaFoldDB" id="A0A8T0H5B8"/>
<comment type="caution">
    <text evidence="3">The sequence shown here is derived from an EMBL/GenBank/DDBJ whole genome shotgun (WGS) entry which is preliminary data.</text>
</comment>
<accession>A0A8T0H5B8</accession>
<sequence length="142" mass="15828">MGLKTKVVNTTNKNFLLKEGTGGIYRLLKTLLPKESYTINVDPNATYREYWCAVKDDDPKAVILSSDDCQEYAVVNIREKVTAQGGISQAPSYFWDGVLRDSSKQKAKDASSNSNSGETSNESFFEKIMSKLGFSRRGNPQK</sequence>
<dbReference type="Proteomes" id="UP000822688">
    <property type="component" value="Chromosome 8"/>
</dbReference>
<dbReference type="InterPro" id="IPR056650">
    <property type="entry name" value="DUF7748"/>
</dbReference>
<protein>
    <recommendedName>
        <fullName evidence="2">DUF7748 domain-containing protein</fullName>
    </recommendedName>
</protein>
<feature type="domain" description="DUF7748" evidence="2">
    <location>
        <begin position="3"/>
        <end position="81"/>
    </location>
</feature>
<keyword evidence="4" id="KW-1185">Reference proteome</keyword>
<evidence type="ECO:0000256" key="1">
    <source>
        <dbReference type="SAM" id="MobiDB-lite"/>
    </source>
</evidence>
<feature type="region of interest" description="Disordered" evidence="1">
    <location>
        <begin position="105"/>
        <end position="124"/>
    </location>
</feature>
<dbReference type="EMBL" id="CM026429">
    <property type="protein sequence ID" value="KAG0564302.1"/>
    <property type="molecule type" value="Genomic_DNA"/>
</dbReference>
<dbReference type="EMBL" id="CM026429">
    <property type="protein sequence ID" value="KAG0564303.1"/>
    <property type="molecule type" value="Genomic_DNA"/>
</dbReference>
<evidence type="ECO:0000313" key="3">
    <source>
        <dbReference type="EMBL" id="KAG0564302.1"/>
    </source>
</evidence>
<evidence type="ECO:0000259" key="2">
    <source>
        <dbReference type="Pfam" id="PF24928"/>
    </source>
</evidence>
<dbReference type="Pfam" id="PF24928">
    <property type="entry name" value="DUF7748"/>
    <property type="match status" value="1"/>
</dbReference>
<gene>
    <name evidence="3" type="ORF">KC19_8G099800</name>
</gene>
<organism evidence="3 4">
    <name type="scientific">Ceratodon purpureus</name>
    <name type="common">Fire moss</name>
    <name type="synonym">Dicranum purpureum</name>
    <dbReference type="NCBI Taxonomy" id="3225"/>
    <lineage>
        <taxon>Eukaryota</taxon>
        <taxon>Viridiplantae</taxon>
        <taxon>Streptophyta</taxon>
        <taxon>Embryophyta</taxon>
        <taxon>Bryophyta</taxon>
        <taxon>Bryophytina</taxon>
        <taxon>Bryopsida</taxon>
        <taxon>Dicranidae</taxon>
        <taxon>Pseudoditrichales</taxon>
        <taxon>Ditrichaceae</taxon>
        <taxon>Ceratodon</taxon>
    </lineage>
</organism>